<accession>A0A846Y0D0</accession>
<protein>
    <submittedName>
        <fullName evidence="1">Uncharacterized protein</fullName>
    </submittedName>
</protein>
<reference evidence="1 2" key="1">
    <citation type="submission" date="2020-04" db="EMBL/GenBank/DDBJ databases">
        <title>MicrobeNet Type strains.</title>
        <authorList>
            <person name="Nicholson A.C."/>
        </authorList>
    </citation>
    <scope>NUCLEOTIDE SEQUENCE [LARGE SCALE GENOMIC DNA]</scope>
    <source>
        <strain evidence="1 2">JCM 12354</strain>
    </source>
</reference>
<dbReference type="AlphaFoldDB" id="A0A846Y0D0"/>
<gene>
    <name evidence="1" type="ORF">HGA08_07250</name>
</gene>
<proteinExistence type="predicted"/>
<dbReference type="Proteomes" id="UP000565711">
    <property type="component" value="Unassembled WGS sequence"/>
</dbReference>
<keyword evidence="2" id="KW-1185">Reference proteome</keyword>
<sequence>MGWVHPETDAPDWEVAQVRRLARRLGYRLLWPAETSHIPLADQVREWHADALLLPSTEHVDILTLHAVMMIADVETTQPRMSFARWAVRPEIDRRGSR</sequence>
<evidence type="ECO:0000313" key="2">
    <source>
        <dbReference type="Proteomes" id="UP000565711"/>
    </source>
</evidence>
<name>A0A846Y0D0_9NOCA</name>
<dbReference type="EMBL" id="JAAXOP010000003">
    <property type="protein sequence ID" value="NKY50009.1"/>
    <property type="molecule type" value="Genomic_DNA"/>
</dbReference>
<comment type="caution">
    <text evidence="1">The sequence shown here is derived from an EMBL/GenBank/DDBJ whole genome shotgun (WGS) entry which is preliminary data.</text>
</comment>
<evidence type="ECO:0000313" key="1">
    <source>
        <dbReference type="EMBL" id="NKY50009.1"/>
    </source>
</evidence>
<organism evidence="1 2">
    <name type="scientific">Nocardia vermiculata</name>
    <dbReference type="NCBI Taxonomy" id="257274"/>
    <lineage>
        <taxon>Bacteria</taxon>
        <taxon>Bacillati</taxon>
        <taxon>Actinomycetota</taxon>
        <taxon>Actinomycetes</taxon>
        <taxon>Mycobacteriales</taxon>
        <taxon>Nocardiaceae</taxon>
        <taxon>Nocardia</taxon>
    </lineage>
</organism>